<evidence type="ECO:0000256" key="1">
    <source>
        <dbReference type="SAM" id="SignalP"/>
    </source>
</evidence>
<evidence type="ECO:0008006" key="4">
    <source>
        <dbReference type="Google" id="ProtNLM"/>
    </source>
</evidence>
<accession>A0A1G2H6J8</accession>
<dbReference type="PROSITE" id="PS51257">
    <property type="entry name" value="PROKAR_LIPOPROTEIN"/>
    <property type="match status" value="1"/>
</dbReference>
<feature type="chain" id="PRO_5009583081" description="DUF5666 domain-containing protein" evidence="1">
    <location>
        <begin position="23"/>
        <end position="138"/>
    </location>
</feature>
<gene>
    <name evidence="2" type="ORF">A2827_02610</name>
</gene>
<reference evidence="2 3" key="1">
    <citation type="journal article" date="2016" name="Nat. Commun.">
        <title>Thousands of microbial genomes shed light on interconnected biogeochemical processes in an aquifer system.</title>
        <authorList>
            <person name="Anantharaman K."/>
            <person name="Brown C.T."/>
            <person name="Hug L.A."/>
            <person name="Sharon I."/>
            <person name="Castelle C.J."/>
            <person name="Probst A.J."/>
            <person name="Thomas B.C."/>
            <person name="Singh A."/>
            <person name="Wilkins M.J."/>
            <person name="Karaoz U."/>
            <person name="Brodie E.L."/>
            <person name="Williams K.H."/>
            <person name="Hubbard S.S."/>
            <person name="Banfield J.F."/>
        </authorList>
    </citation>
    <scope>NUCLEOTIDE SEQUENCE [LARGE SCALE GENOMIC DNA]</scope>
</reference>
<feature type="signal peptide" evidence="1">
    <location>
        <begin position="1"/>
        <end position="22"/>
    </location>
</feature>
<dbReference type="AlphaFoldDB" id="A0A1G2H6J8"/>
<protein>
    <recommendedName>
        <fullName evidence="4">DUF5666 domain-containing protein</fullName>
    </recommendedName>
</protein>
<name>A0A1G2H6J8_9BACT</name>
<dbReference type="STRING" id="1802158.A2827_02610"/>
<sequence>MGKFWMLLALFIIFTGCAPVEASDSDTLRKTHADRFDDGVADRPVIGTTVYVLIDSIVFENGNLRFSAGGQSYIVPAEKIKIFPQAFPFIDDEVMPGTVKIVFREEETRLYTYPNGYDYPYLEEKILDEKILHKKCGC</sequence>
<dbReference type="EMBL" id="MHOD01000014">
    <property type="protein sequence ID" value="OGZ58093.1"/>
    <property type="molecule type" value="Genomic_DNA"/>
</dbReference>
<dbReference type="Proteomes" id="UP000177932">
    <property type="component" value="Unassembled WGS sequence"/>
</dbReference>
<organism evidence="2 3">
    <name type="scientific">Candidatus Spechtbacteria bacterium RIFCSPHIGHO2_01_FULL_43_30</name>
    <dbReference type="NCBI Taxonomy" id="1802158"/>
    <lineage>
        <taxon>Bacteria</taxon>
        <taxon>Candidatus Spechtiibacteriota</taxon>
    </lineage>
</organism>
<proteinExistence type="predicted"/>
<comment type="caution">
    <text evidence="2">The sequence shown here is derived from an EMBL/GenBank/DDBJ whole genome shotgun (WGS) entry which is preliminary data.</text>
</comment>
<keyword evidence="1" id="KW-0732">Signal</keyword>
<evidence type="ECO:0000313" key="3">
    <source>
        <dbReference type="Proteomes" id="UP000177932"/>
    </source>
</evidence>
<evidence type="ECO:0000313" key="2">
    <source>
        <dbReference type="EMBL" id="OGZ58093.1"/>
    </source>
</evidence>